<dbReference type="AlphaFoldDB" id="A0A2A6E0U2"/>
<dbReference type="Gene3D" id="3.40.190.10">
    <property type="entry name" value="Periplasmic binding protein-like II"/>
    <property type="match status" value="2"/>
</dbReference>
<proteinExistence type="predicted"/>
<dbReference type="Pfam" id="PF01547">
    <property type="entry name" value="SBP_bac_1"/>
    <property type="match status" value="1"/>
</dbReference>
<evidence type="ECO:0000313" key="7">
    <source>
        <dbReference type="Proteomes" id="UP000243688"/>
    </source>
</evidence>
<accession>A0A2A6E0U2</accession>
<dbReference type="PANTHER" id="PTHR43649">
    <property type="entry name" value="ARABINOSE-BINDING PROTEIN-RELATED"/>
    <property type="match status" value="1"/>
</dbReference>
<sequence length="509" mass="58185">MSRLQGAKRLVFKGFLTASLGVGLTACPAVGERAPKPTDPPGSAPKLSWMAIQYTRVQPRDTVLRRIEKETGVDLEIWWVPDEHKDGKIDTALVTDFPTDVVTIVDLFNPVFRKAVREGKFWEIGPYLREYPNLQKMNPLILKNIEIEGKIYGIYRERDLSRQGIIYRRDWLERLGLTEPRSVDDLYRIMKAFTEQDPDRDGVRDTYGLADRADLRFGAFKTLASYFGAPNEWGVRDGRLLPEFMFEPYREAMRFMRRLYREGLVNPDFALSSKSKQWDLFAQGKAGVYIGNLDDAVNLYHAALPYDPSVRIDMTNRIAGRDGCCRVWSQAGHNGMFVFPKSRIRTQERLRQVLAFFDRLADPDIGNYLHYGIEGIHYRVVDGRVQEIEGTEERREAEVRPLLSLIGLDNRSLEPGGNPLKMKSEALTADNLRFLVPNPAESLVSETWLERRDELDGIIRDATFRFILGQLDENGFDAAVSAWRNAGGDRVIEEINAAYRNALWRASSP</sequence>
<dbReference type="PROSITE" id="PS51257">
    <property type="entry name" value="PROKAR_LIPOPROTEIN"/>
    <property type="match status" value="1"/>
</dbReference>
<evidence type="ECO:0000313" key="6">
    <source>
        <dbReference type="EMBL" id="PDO10938.1"/>
    </source>
</evidence>
<dbReference type="Proteomes" id="UP000243688">
    <property type="component" value="Unassembled WGS sequence"/>
</dbReference>
<keyword evidence="2" id="KW-0732">Signal</keyword>
<evidence type="ECO:0000256" key="5">
    <source>
        <dbReference type="ARBA" id="ARBA00023288"/>
    </source>
</evidence>
<reference evidence="6 7" key="1">
    <citation type="submission" date="2016-12" db="EMBL/GenBank/DDBJ databases">
        <title>Candidatus Reconcilibacillus cellulovorans genome.</title>
        <authorList>
            <person name="Kolinko S."/>
            <person name="Wu Y.-W."/>
            <person name="Tachea F."/>
            <person name="Denzel E."/>
            <person name="Hiras J."/>
            <person name="Baecker N."/>
            <person name="Chan L.J."/>
            <person name="Eichorst S.A."/>
            <person name="Frey D."/>
            <person name="Adams P.D."/>
            <person name="Pray T."/>
            <person name="Tanjore D."/>
            <person name="Petzold C.J."/>
            <person name="Gladden J.M."/>
            <person name="Simmons B.A."/>
            <person name="Singer S.W."/>
        </authorList>
    </citation>
    <scope>NUCLEOTIDE SEQUENCE [LARGE SCALE GENOMIC DNA]</scope>
    <source>
        <strain evidence="6">JTherm</strain>
    </source>
</reference>
<evidence type="ECO:0000256" key="3">
    <source>
        <dbReference type="ARBA" id="ARBA00023136"/>
    </source>
</evidence>
<organism evidence="6 7">
    <name type="scientific">Candidatus Reconcilbacillus cellulovorans</name>
    <dbReference type="NCBI Taxonomy" id="1906605"/>
    <lineage>
        <taxon>Bacteria</taxon>
        <taxon>Bacillati</taxon>
        <taxon>Bacillota</taxon>
        <taxon>Bacilli</taxon>
        <taxon>Bacillales</taxon>
        <taxon>Paenibacillaceae</taxon>
        <taxon>Candidatus Reconcilbacillus</taxon>
    </lineage>
</organism>
<evidence type="ECO:0000256" key="4">
    <source>
        <dbReference type="ARBA" id="ARBA00023139"/>
    </source>
</evidence>
<dbReference type="CDD" id="cd13580">
    <property type="entry name" value="PBP2_AlgQ_like_1"/>
    <property type="match status" value="1"/>
</dbReference>
<comment type="caution">
    <text evidence="6">The sequence shown here is derived from an EMBL/GenBank/DDBJ whole genome shotgun (WGS) entry which is preliminary data.</text>
</comment>
<dbReference type="SUPFAM" id="SSF53850">
    <property type="entry name" value="Periplasmic binding protein-like II"/>
    <property type="match status" value="1"/>
</dbReference>
<dbReference type="InterPro" id="IPR050490">
    <property type="entry name" value="Bact_solute-bd_prot1"/>
</dbReference>
<protein>
    <submittedName>
        <fullName evidence="6">Peptide ABC transporter substrate-binding protein</fullName>
    </submittedName>
</protein>
<keyword evidence="1" id="KW-1003">Cell membrane</keyword>
<dbReference type="PANTHER" id="PTHR43649:SF33">
    <property type="entry name" value="POLYGALACTURONAN_RHAMNOGALACTURONAN-BINDING PROTEIN YTCQ"/>
    <property type="match status" value="1"/>
</dbReference>
<keyword evidence="4" id="KW-0564">Palmitate</keyword>
<dbReference type="EMBL" id="MOXJ01000007">
    <property type="protein sequence ID" value="PDO10938.1"/>
    <property type="molecule type" value="Genomic_DNA"/>
</dbReference>
<evidence type="ECO:0000256" key="2">
    <source>
        <dbReference type="ARBA" id="ARBA00022729"/>
    </source>
</evidence>
<keyword evidence="5" id="KW-0449">Lipoprotein</keyword>
<evidence type="ECO:0000256" key="1">
    <source>
        <dbReference type="ARBA" id="ARBA00022475"/>
    </source>
</evidence>
<name>A0A2A6E0U2_9BACL</name>
<gene>
    <name evidence="6" type="ORF">BLM47_04495</name>
</gene>
<keyword evidence="3" id="KW-0472">Membrane</keyword>
<dbReference type="InterPro" id="IPR006059">
    <property type="entry name" value="SBP"/>
</dbReference>